<protein>
    <recommendedName>
        <fullName evidence="1">3-hydroxyacyl-CoA dehydrogenase C-terminal domain-containing protein</fullName>
    </recommendedName>
</protein>
<dbReference type="Gene3D" id="3.90.226.10">
    <property type="entry name" value="2-enoyl-CoA Hydratase, Chain A, domain 1"/>
    <property type="match status" value="1"/>
</dbReference>
<dbReference type="AlphaFoldDB" id="A0A383AKG7"/>
<proteinExistence type="predicted"/>
<dbReference type="GO" id="GO:0016616">
    <property type="term" value="F:oxidoreductase activity, acting on the CH-OH group of donors, NAD or NADP as acceptor"/>
    <property type="evidence" value="ECO:0007669"/>
    <property type="project" value="InterPro"/>
</dbReference>
<dbReference type="InterPro" id="IPR006108">
    <property type="entry name" value="3HC_DH_C"/>
</dbReference>
<dbReference type="InterPro" id="IPR008927">
    <property type="entry name" value="6-PGluconate_DH-like_C_sf"/>
</dbReference>
<reference evidence="2" key="1">
    <citation type="submission" date="2018-05" db="EMBL/GenBank/DDBJ databases">
        <authorList>
            <person name="Lanie J.A."/>
            <person name="Ng W.-L."/>
            <person name="Kazmierczak K.M."/>
            <person name="Andrzejewski T.M."/>
            <person name="Davidsen T.M."/>
            <person name="Wayne K.J."/>
            <person name="Tettelin H."/>
            <person name="Glass J.I."/>
            <person name="Rusch D."/>
            <person name="Podicherti R."/>
            <person name="Tsui H.-C.T."/>
            <person name="Winkler M.E."/>
        </authorList>
    </citation>
    <scope>NUCLEOTIDE SEQUENCE</scope>
</reference>
<evidence type="ECO:0000313" key="2">
    <source>
        <dbReference type="EMBL" id="SVE08317.1"/>
    </source>
</evidence>
<dbReference type="GO" id="GO:0006631">
    <property type="term" value="P:fatty acid metabolic process"/>
    <property type="evidence" value="ECO:0007669"/>
    <property type="project" value="InterPro"/>
</dbReference>
<dbReference type="EMBL" id="UINC01192941">
    <property type="protein sequence ID" value="SVE08317.1"/>
    <property type="molecule type" value="Genomic_DNA"/>
</dbReference>
<evidence type="ECO:0000259" key="1">
    <source>
        <dbReference type="Pfam" id="PF00725"/>
    </source>
</evidence>
<gene>
    <name evidence="2" type="ORF">METZ01_LOCUS461171</name>
</gene>
<sequence>KAGKYFWKVLTKTLIYSANRIPEISDDIINIDNAMRWGFGWELGPFETWDVIGVSTSVLRMKNEGQKVPNWIQEMLDSGRSSFYEFKGQTFNYYDPIDKSIKPKPQPAKNINLKIEKLSGNLIKRHWSASLIDIGDDIINVEFHSILQPKLNPIDGSMTQIIQEGLELIDSGKFKGMVLGHQGSNFSAGANLAGILDFCENKDWIGLEKTVKLFQDLTQKIRFSNAPVVAAPFQLTLGGGFEFIGPAAHRV</sequence>
<feature type="domain" description="3-hydroxyacyl-CoA dehydrogenase C-terminal" evidence="1">
    <location>
        <begin position="29"/>
        <end position="78"/>
    </location>
</feature>
<name>A0A383AKG7_9ZZZZ</name>
<dbReference type="SUPFAM" id="SSF48179">
    <property type="entry name" value="6-phosphogluconate dehydrogenase C-terminal domain-like"/>
    <property type="match status" value="1"/>
</dbReference>
<dbReference type="Pfam" id="PF00725">
    <property type="entry name" value="3HCDH"/>
    <property type="match status" value="1"/>
</dbReference>
<feature type="non-terminal residue" evidence="2">
    <location>
        <position position="251"/>
    </location>
</feature>
<organism evidence="2">
    <name type="scientific">marine metagenome</name>
    <dbReference type="NCBI Taxonomy" id="408172"/>
    <lineage>
        <taxon>unclassified sequences</taxon>
        <taxon>metagenomes</taxon>
        <taxon>ecological metagenomes</taxon>
    </lineage>
</organism>
<feature type="non-terminal residue" evidence="2">
    <location>
        <position position="1"/>
    </location>
</feature>
<dbReference type="SUPFAM" id="SSF52096">
    <property type="entry name" value="ClpP/crotonase"/>
    <property type="match status" value="1"/>
</dbReference>
<dbReference type="InterPro" id="IPR029045">
    <property type="entry name" value="ClpP/crotonase-like_dom_sf"/>
</dbReference>
<dbReference type="Gene3D" id="1.10.1040.50">
    <property type="match status" value="1"/>
</dbReference>
<accession>A0A383AKG7</accession>